<name>A0A401WZJ8_ACEPA</name>
<reference evidence="1 2" key="1">
    <citation type="submission" date="2016-06" db="EMBL/GenBank/DDBJ databases">
        <title>Acetobacter pasteurianus NBRC 3188 whole genome sequencing project.</title>
        <authorList>
            <person name="Matsutani M."/>
            <person name="Shiwa Y."/>
            <person name="Okamoto-Kainuma A."/>
            <person name="Ishikawa M."/>
            <person name="Koizumi Y."/>
            <person name="Yoshikawa H."/>
            <person name="Yakushi T."/>
            <person name="Matsushita K."/>
        </authorList>
    </citation>
    <scope>NUCLEOTIDE SEQUENCE [LARGE SCALE GENOMIC DNA]</scope>
    <source>
        <strain evidence="1 2">NBRC 3188</strain>
    </source>
</reference>
<accession>A0A401WZJ8</accession>
<sequence>MQRYGLSDGQWERIKDLLPGPKIMSVGRLRIRPSGDPVAD</sequence>
<evidence type="ECO:0000313" key="1">
    <source>
        <dbReference type="EMBL" id="GCD54610.1"/>
    </source>
</evidence>
<comment type="caution">
    <text evidence="1">The sequence shown here is derived from an EMBL/GenBank/DDBJ whole genome shotgun (WGS) entry which is preliminary data.</text>
</comment>
<gene>
    <name evidence="1" type="ORF">NBRC3188_3307</name>
</gene>
<dbReference type="EMBL" id="BDES01000132">
    <property type="protein sequence ID" value="GCD54610.1"/>
    <property type="molecule type" value="Genomic_DNA"/>
</dbReference>
<dbReference type="AlphaFoldDB" id="A0A401WZJ8"/>
<organism evidence="1 2">
    <name type="scientific">Acetobacter pasteurianus NBRC 3188</name>
    <dbReference type="NCBI Taxonomy" id="1226663"/>
    <lineage>
        <taxon>Bacteria</taxon>
        <taxon>Pseudomonadati</taxon>
        <taxon>Pseudomonadota</taxon>
        <taxon>Alphaproteobacteria</taxon>
        <taxon>Acetobacterales</taxon>
        <taxon>Acetobacteraceae</taxon>
        <taxon>Acetobacter</taxon>
    </lineage>
</organism>
<proteinExistence type="predicted"/>
<dbReference type="Proteomes" id="UP000287300">
    <property type="component" value="Unassembled WGS sequence"/>
</dbReference>
<protein>
    <submittedName>
        <fullName evidence="1">Uncharacterized protein</fullName>
    </submittedName>
</protein>
<evidence type="ECO:0000313" key="2">
    <source>
        <dbReference type="Proteomes" id="UP000287300"/>
    </source>
</evidence>